<keyword evidence="3" id="KW-1185">Reference proteome</keyword>
<name>A0A4Y2TU00_ARAVE</name>
<evidence type="ECO:0000313" key="3">
    <source>
        <dbReference type="Proteomes" id="UP000499080"/>
    </source>
</evidence>
<proteinExistence type="predicted"/>
<comment type="caution">
    <text evidence="2">The sequence shown here is derived from an EMBL/GenBank/DDBJ whole genome shotgun (WGS) entry which is preliminary data.</text>
</comment>
<evidence type="ECO:0000313" key="2">
    <source>
        <dbReference type="EMBL" id="GBO03742.1"/>
    </source>
</evidence>
<dbReference type="AlphaFoldDB" id="A0A4Y2TU00"/>
<gene>
    <name evidence="2" type="ORF">AVEN_179303_1</name>
</gene>
<accession>A0A4Y2TU00</accession>
<sequence length="160" mass="17489">MRESFGEVAPAGFLEASPRRRGACFTNLSQDERGVLRTVSRISPYSRGPARYEEGRVNITVLTRSGQVYVVTNSARTSAVDELILQNYRITTREIAVDKRRNCASHNPQKAWLRQSLCTVGTQASVRESEDGEMGTGSVSNPGVSKLKSSTPILRAGISV</sequence>
<feature type="region of interest" description="Disordered" evidence="1">
    <location>
        <begin position="126"/>
        <end position="146"/>
    </location>
</feature>
<dbReference type="Proteomes" id="UP000499080">
    <property type="component" value="Unassembled WGS sequence"/>
</dbReference>
<organism evidence="2 3">
    <name type="scientific">Araneus ventricosus</name>
    <name type="common">Orbweaver spider</name>
    <name type="synonym">Epeira ventricosa</name>
    <dbReference type="NCBI Taxonomy" id="182803"/>
    <lineage>
        <taxon>Eukaryota</taxon>
        <taxon>Metazoa</taxon>
        <taxon>Ecdysozoa</taxon>
        <taxon>Arthropoda</taxon>
        <taxon>Chelicerata</taxon>
        <taxon>Arachnida</taxon>
        <taxon>Araneae</taxon>
        <taxon>Araneomorphae</taxon>
        <taxon>Entelegynae</taxon>
        <taxon>Araneoidea</taxon>
        <taxon>Araneidae</taxon>
        <taxon>Araneus</taxon>
    </lineage>
</organism>
<evidence type="ECO:0000256" key="1">
    <source>
        <dbReference type="SAM" id="MobiDB-lite"/>
    </source>
</evidence>
<dbReference type="EMBL" id="BGPR01030950">
    <property type="protein sequence ID" value="GBO03742.1"/>
    <property type="molecule type" value="Genomic_DNA"/>
</dbReference>
<feature type="compositionally biased region" description="Polar residues" evidence="1">
    <location>
        <begin position="137"/>
        <end position="146"/>
    </location>
</feature>
<protein>
    <submittedName>
        <fullName evidence="2">Uncharacterized protein</fullName>
    </submittedName>
</protein>
<reference evidence="2 3" key="1">
    <citation type="journal article" date="2019" name="Sci. Rep.">
        <title>Orb-weaving spider Araneus ventricosus genome elucidates the spidroin gene catalogue.</title>
        <authorList>
            <person name="Kono N."/>
            <person name="Nakamura H."/>
            <person name="Ohtoshi R."/>
            <person name="Moran D.A.P."/>
            <person name="Shinohara A."/>
            <person name="Yoshida Y."/>
            <person name="Fujiwara M."/>
            <person name="Mori M."/>
            <person name="Tomita M."/>
            <person name="Arakawa K."/>
        </authorList>
    </citation>
    <scope>NUCLEOTIDE SEQUENCE [LARGE SCALE GENOMIC DNA]</scope>
</reference>